<sequence>MQERGWFSSPLGVGGARRVTVPGCHRVLVVVPHVVAATRLLDLLPLLDGDHRLQIYFTQPEPCVTTAEFISSIGGLAVPWHQALQHDFDLVLAASYRCIELVSGPVLVLPHGASTMKSRQRVRAAGGSAAPVHGLDRELLVRDGRVRAAAIVLSHDHELAVLAETCPEALPAAVVGGDICLDRMRASLPYREHYRRALGVRPDEQLVTVSSTWTPESTFATWPSIYRELLGIDDVRVAAVLHPNIWSTHSAWQVRSWLADCRGLLVIPPEEGWRATMIASDVVVGDHGSTTQYAAAVGAPTLLACRPDVREGSLADALAKAVPHLDCTRPAADQLAAAARAPEFAQAISSRLDQAGQILRRTMYQLMGLSEPARAVPVSPVPVPRPVGDVH</sequence>
<dbReference type="EMBL" id="VOBR01000001">
    <property type="protein sequence ID" value="TWP54359.1"/>
    <property type="molecule type" value="Genomic_DNA"/>
</dbReference>
<comment type="caution">
    <text evidence="1">The sequence shown here is derived from an EMBL/GenBank/DDBJ whole genome shotgun (WGS) entry which is preliminary data.</text>
</comment>
<gene>
    <name evidence="1" type="ORF">FKR81_02085</name>
</gene>
<evidence type="ECO:0000313" key="2">
    <source>
        <dbReference type="Proteomes" id="UP000316639"/>
    </source>
</evidence>
<proteinExistence type="predicted"/>
<accession>A0A563F358</accession>
<reference evidence="1 2" key="1">
    <citation type="submission" date="2019-07" db="EMBL/GenBank/DDBJ databases">
        <title>Lentzea xizangensis sp. nov., isolated from Qinghai-Tibetan Plateau Soils.</title>
        <authorList>
            <person name="Huang J."/>
        </authorList>
    </citation>
    <scope>NUCLEOTIDE SEQUENCE [LARGE SCALE GENOMIC DNA]</scope>
    <source>
        <strain evidence="1 2">FXJ1.1311</strain>
    </source>
</reference>
<name>A0A563F358_9PSEU</name>
<organism evidence="1 2">
    <name type="scientific">Lentzea tibetensis</name>
    <dbReference type="NCBI Taxonomy" id="2591470"/>
    <lineage>
        <taxon>Bacteria</taxon>
        <taxon>Bacillati</taxon>
        <taxon>Actinomycetota</taxon>
        <taxon>Actinomycetes</taxon>
        <taxon>Pseudonocardiales</taxon>
        <taxon>Pseudonocardiaceae</taxon>
        <taxon>Lentzea</taxon>
    </lineage>
</organism>
<protein>
    <submittedName>
        <fullName evidence="1">Uncharacterized protein</fullName>
    </submittedName>
</protein>
<dbReference type="Proteomes" id="UP000316639">
    <property type="component" value="Unassembled WGS sequence"/>
</dbReference>
<evidence type="ECO:0000313" key="1">
    <source>
        <dbReference type="EMBL" id="TWP54359.1"/>
    </source>
</evidence>
<dbReference type="OrthoDB" id="3661391at2"/>
<keyword evidence="2" id="KW-1185">Reference proteome</keyword>
<dbReference type="AlphaFoldDB" id="A0A563F358"/>
<dbReference type="SUPFAM" id="SSF53756">
    <property type="entry name" value="UDP-Glycosyltransferase/glycogen phosphorylase"/>
    <property type="match status" value="1"/>
</dbReference>
<dbReference type="RefSeq" id="WP_146349142.1">
    <property type="nucleotide sequence ID" value="NZ_VOBR01000001.1"/>
</dbReference>